<accession>A0A1G5HDS1</accession>
<organism evidence="1 2">
    <name type="scientific">Paracoccus tibetensis</name>
    <dbReference type="NCBI Taxonomy" id="336292"/>
    <lineage>
        <taxon>Bacteria</taxon>
        <taxon>Pseudomonadati</taxon>
        <taxon>Pseudomonadota</taxon>
        <taxon>Alphaproteobacteria</taxon>
        <taxon>Rhodobacterales</taxon>
        <taxon>Paracoccaceae</taxon>
        <taxon>Paracoccus</taxon>
    </lineage>
</organism>
<dbReference type="Proteomes" id="UP000199502">
    <property type="component" value="Unassembled WGS sequence"/>
</dbReference>
<gene>
    <name evidence="1" type="ORF">SAMN05660710_02121</name>
</gene>
<reference evidence="1 2" key="1">
    <citation type="submission" date="2016-10" db="EMBL/GenBank/DDBJ databases">
        <authorList>
            <person name="de Groot N.N."/>
        </authorList>
    </citation>
    <scope>NUCLEOTIDE SEQUENCE [LARGE SCALE GENOMIC DNA]</scope>
    <source>
        <strain evidence="1 2">CGMCC 1.8925</strain>
    </source>
</reference>
<sequence length="128" mass="13588">MRAGLVKHRSGGKNCVPVRIRGVVYPSISAAAAALGTSAANISAQLARFGDAERAGTGIRGARRPGKPGNAKQCRIHSRLYPSLHAVAKDLGVSYTYLSKQASAGFTPEYSQYLLARMMRKDADRVAA</sequence>
<evidence type="ECO:0000313" key="2">
    <source>
        <dbReference type="Proteomes" id="UP000199502"/>
    </source>
</evidence>
<dbReference type="EMBL" id="FMVT01000006">
    <property type="protein sequence ID" value="SCY61841.1"/>
    <property type="molecule type" value="Genomic_DNA"/>
</dbReference>
<keyword evidence="2" id="KW-1185">Reference proteome</keyword>
<dbReference type="AlphaFoldDB" id="A0A1G5HDS1"/>
<proteinExistence type="predicted"/>
<evidence type="ECO:0000313" key="1">
    <source>
        <dbReference type="EMBL" id="SCY61841.1"/>
    </source>
</evidence>
<name>A0A1G5HDS1_9RHOB</name>
<protein>
    <submittedName>
        <fullName evidence="1">Uncharacterized protein</fullName>
    </submittedName>
</protein>
<dbReference type="STRING" id="336292.SAMN05660710_02121"/>